<dbReference type="SMART" id="SM00028">
    <property type="entry name" value="TPR"/>
    <property type="match status" value="5"/>
</dbReference>
<dbReference type="Proteomes" id="UP000000547">
    <property type="component" value="Chromosome"/>
</dbReference>
<accession>Q48AE6</accession>
<proteinExistence type="predicted"/>
<protein>
    <submittedName>
        <fullName evidence="1">TPR domain protein</fullName>
    </submittedName>
</protein>
<dbReference type="SUPFAM" id="SSF48452">
    <property type="entry name" value="TPR-like"/>
    <property type="match status" value="3"/>
</dbReference>
<dbReference type="HOGENOM" id="CLU_344766_0_0_6"/>
<sequence length="820" mass="95969">METISKEFKSKVSLFWEAFNKNDFESAKTQCNQMKKSFSDEANPHYLLGIIYFEEKRFDKSIIELKLALKKDSERKLGGYIYYVIGLNYSKNTFSNMENLNSIYDIELARNAFESALTYENFNESNITELSQIYRNKFKLIQLFQKGLKKFPTKTSFYIKLSAIYKKNGNISERESLLLDAKENIKSFHILFELGELYLEKSQYKCSREHFYLAEKLREGSGLEFAVQVMIGNTHVNEGNPNLANEYYINAFHKEKNSCNFWFGLFGILASSAETSFADLKNILEEMEVTSQLTIEEWYGEMPLYYGSNYFSFDFPIDEKHLINRLNLFKKQQRDTDILGKIELIKASLYEFSSEDTKYIKCLKSAINYFSQHSYDFIFNKLAARYDYLLSHLQEEGKSVNTLINEIVDYLEDDYSFRKEYIEYLPTIVTILFEEKKHKKIIEIKNIFTEKQIDKADIWFHVGYAFNELGRPKESKYAYECNIKINGECTSTHNNLALLLENEGKNSDAVAMFQKALMINVDDEKLQSNLQNALDKQKAKSLLTYKNEAIDKSFVGAVGLLKSETFFSMETLLNFIDRSKKENSFNDGILSIQDEMFPDLLRTNLVKSLELKNDWLIKNYIALTEEIDEYGIPYYQVNPYLEPEIVKLKRMTVESELPKEWTEGIGNITIFKLDELDYFSIKHKISKINKKFKPLVMRDFNELIFNHLVGNRKAVVVLSGSFVELLLTYYCEKKRIKAVEYTCKDSAKPKKKKLYDCVLFDLISFIEEKRIFGNDFFLLSNLSRVYRNFIHPGVELKNSLDKSKSDLCFISSLEILKKII</sequence>
<dbReference type="EMBL" id="CP000083">
    <property type="protein sequence ID" value="AAZ26151.1"/>
    <property type="molecule type" value="Genomic_DNA"/>
</dbReference>
<organism evidence="1 2">
    <name type="scientific">Colwellia psychrerythraea (strain 34H / ATCC BAA-681)</name>
    <name type="common">Vibrio psychroerythus</name>
    <dbReference type="NCBI Taxonomy" id="167879"/>
    <lineage>
        <taxon>Bacteria</taxon>
        <taxon>Pseudomonadati</taxon>
        <taxon>Pseudomonadota</taxon>
        <taxon>Gammaproteobacteria</taxon>
        <taxon>Alteromonadales</taxon>
        <taxon>Colwelliaceae</taxon>
        <taxon>Colwellia</taxon>
    </lineage>
</organism>
<evidence type="ECO:0000313" key="1">
    <source>
        <dbReference type="EMBL" id="AAZ26151.1"/>
    </source>
</evidence>
<dbReference type="RefSeq" id="WP_011041074.1">
    <property type="nucleotide sequence ID" value="NC_003910.7"/>
</dbReference>
<dbReference type="AlphaFoldDB" id="Q48AE6"/>
<name>Q48AE6_COLP3</name>
<dbReference type="Gene3D" id="1.25.40.10">
    <property type="entry name" value="Tetratricopeptide repeat domain"/>
    <property type="match status" value="3"/>
</dbReference>
<gene>
    <name evidence="1" type="ordered locus">CPS_0199</name>
</gene>
<dbReference type="InterPro" id="IPR019734">
    <property type="entry name" value="TPR_rpt"/>
</dbReference>
<dbReference type="InterPro" id="IPR011990">
    <property type="entry name" value="TPR-like_helical_dom_sf"/>
</dbReference>
<dbReference type="KEGG" id="cps:CPS_0199"/>
<reference evidence="1" key="1">
    <citation type="journal article" date="2005" name="Proc. Natl. Acad. Sci. U.S.A.">
        <title>The psychrophilic lifestyle as revealed by the genome sequence of Colwellia psychrerythraea 34H through genomic and proteomic analyses.</title>
        <authorList>
            <person name="Methe B.A."/>
            <person name="Nelson K.E."/>
            <person name="Deming J.W."/>
            <person name="Momen B."/>
            <person name="Melamud E."/>
            <person name="Zhang X."/>
            <person name="Moult J."/>
            <person name="Madupu R."/>
            <person name="Nelson W.C."/>
            <person name="Dodson R.J."/>
            <person name="Brinkac L.M."/>
            <person name="Daugherty S.C."/>
            <person name="Durkin A.S."/>
            <person name="DeBoy R.T."/>
            <person name="Kolonay J.F."/>
            <person name="Sullivan S.A."/>
            <person name="Zhou L."/>
            <person name="Davidsen T.M."/>
            <person name="Wu M."/>
            <person name="Huston A.L."/>
            <person name="Lewis M."/>
            <person name="Weaver B."/>
            <person name="Weidman J.F."/>
            <person name="Khouri H."/>
            <person name="Utterback T.R."/>
            <person name="Feldblyum T.V."/>
            <person name="Fraser C.M."/>
        </authorList>
    </citation>
    <scope>NUCLEOTIDE SEQUENCE [LARGE SCALE GENOMIC DNA]</scope>
    <source>
        <strain evidence="1">34H</strain>
    </source>
</reference>
<evidence type="ECO:0000313" key="2">
    <source>
        <dbReference type="Proteomes" id="UP000000547"/>
    </source>
</evidence>
<dbReference type="Pfam" id="PF13181">
    <property type="entry name" value="TPR_8"/>
    <property type="match status" value="1"/>
</dbReference>